<dbReference type="InterPro" id="IPR050259">
    <property type="entry name" value="SDR"/>
</dbReference>
<dbReference type="EMBL" id="CP146612">
    <property type="protein sequence ID" value="WWX24841.1"/>
    <property type="molecule type" value="Genomic_DNA"/>
</dbReference>
<dbReference type="Proteomes" id="UP001375370">
    <property type="component" value="Chromosome"/>
</dbReference>
<reference evidence="8 9" key="1">
    <citation type="submission" date="2024-03" db="EMBL/GenBank/DDBJ databases">
        <title>A Dehalogenimonas Isolated from Estuarine Sediments Dihaloeliminates Chlorinated Alkanes.</title>
        <authorList>
            <person name="Yang Y."/>
            <person name="Wang H."/>
        </authorList>
    </citation>
    <scope>NUCLEOTIDE SEQUENCE [LARGE SCALE GENOMIC DNA]</scope>
    <source>
        <strain evidence="8 9">W</strain>
    </source>
</reference>
<dbReference type="NCBIfam" id="NF009466">
    <property type="entry name" value="PRK12826.1-2"/>
    <property type="match status" value="1"/>
</dbReference>
<evidence type="ECO:0000313" key="9">
    <source>
        <dbReference type="Proteomes" id="UP001375370"/>
    </source>
</evidence>
<gene>
    <name evidence="8" type="primary">fabG</name>
    <name evidence="8" type="ORF">V8247_06135</name>
</gene>
<dbReference type="InterPro" id="IPR002347">
    <property type="entry name" value="SDR_fam"/>
</dbReference>
<sequence length="250" mass="25759">MELAKKLTGKTAVVTGAGRGIGRAVALRLAAEGASMVLNSLSDSAANVAAEITAAGGQAVAVRGDVSKTEEVTALIESAVTAFGRLDILVNNAGVTRDNLLLRMSEEDWDAVLDTNLKSVYLCCRAALKPLLKSRDSGRIINISSIIGLSGNAGQVNYAASKAGIIGLTKSLAKELASRRITVNAVAPGFIVTDMTAGMNEEAREALVKRIPLGSLGTPEDVAAAVAFLASEEARYITGQTLTVDGGMTL</sequence>
<dbReference type="SUPFAM" id="SSF51735">
    <property type="entry name" value="NAD(P)-binding Rossmann-fold domains"/>
    <property type="match status" value="1"/>
</dbReference>
<dbReference type="NCBIfam" id="NF004197">
    <property type="entry name" value="PRK05653.1-1"/>
    <property type="match status" value="1"/>
</dbReference>
<evidence type="ECO:0000256" key="2">
    <source>
        <dbReference type="ARBA" id="ARBA00006484"/>
    </source>
</evidence>
<dbReference type="GO" id="GO:0004316">
    <property type="term" value="F:3-oxoacyl-[acyl-carrier-protein] reductase (NADPH) activity"/>
    <property type="evidence" value="ECO:0007669"/>
    <property type="project" value="UniProtKB-EC"/>
</dbReference>
<evidence type="ECO:0000256" key="1">
    <source>
        <dbReference type="ARBA" id="ARBA00005194"/>
    </source>
</evidence>
<dbReference type="NCBIfam" id="TIGR01830">
    <property type="entry name" value="3oxo_ACP_reduc"/>
    <property type="match status" value="1"/>
</dbReference>
<dbReference type="Gene3D" id="3.40.50.720">
    <property type="entry name" value="NAD(P)-binding Rossmann-like Domain"/>
    <property type="match status" value="1"/>
</dbReference>
<dbReference type="EC" id="1.1.1.100" evidence="3 6"/>
<comment type="function">
    <text evidence="6">Catalyzes the NADPH-dependent reduction of beta-ketoacyl-ACP substrates to beta-hydroxyacyl-ACP products, the first reductive step in the elongation cycle of fatty acid biosynthesis.</text>
</comment>
<keyword evidence="6" id="KW-0521">NADP</keyword>
<dbReference type="SMART" id="SM00822">
    <property type="entry name" value="PKS_KR"/>
    <property type="match status" value="1"/>
</dbReference>
<evidence type="ECO:0000259" key="7">
    <source>
        <dbReference type="SMART" id="SM00822"/>
    </source>
</evidence>
<keyword evidence="6" id="KW-0444">Lipid biosynthesis</keyword>
<keyword evidence="6" id="KW-0275">Fatty acid biosynthesis</keyword>
<feature type="domain" description="Ketoreductase" evidence="7">
    <location>
        <begin position="10"/>
        <end position="189"/>
    </location>
</feature>
<evidence type="ECO:0000256" key="3">
    <source>
        <dbReference type="ARBA" id="ARBA00012948"/>
    </source>
</evidence>
<accession>A0ABZ2J6R5</accession>
<keyword evidence="6" id="KW-0443">Lipid metabolism</keyword>
<dbReference type="PROSITE" id="PS00061">
    <property type="entry name" value="ADH_SHORT"/>
    <property type="match status" value="1"/>
</dbReference>
<comment type="pathway">
    <text evidence="1 6">Lipid metabolism; fatty acid biosynthesis.</text>
</comment>
<dbReference type="PANTHER" id="PTHR42879">
    <property type="entry name" value="3-OXOACYL-(ACYL-CARRIER-PROTEIN) REDUCTASE"/>
    <property type="match status" value="1"/>
</dbReference>
<dbReference type="PANTHER" id="PTHR42879:SF2">
    <property type="entry name" value="3-OXOACYL-[ACYL-CARRIER-PROTEIN] REDUCTASE FABG"/>
    <property type="match status" value="1"/>
</dbReference>
<dbReference type="RefSeq" id="WP_338736962.1">
    <property type="nucleotide sequence ID" value="NZ_CP146612.1"/>
</dbReference>
<comment type="catalytic activity">
    <reaction evidence="5 6">
        <text>a (3R)-hydroxyacyl-[ACP] + NADP(+) = a 3-oxoacyl-[ACP] + NADPH + H(+)</text>
        <dbReference type="Rhea" id="RHEA:17397"/>
        <dbReference type="Rhea" id="RHEA-COMP:9916"/>
        <dbReference type="Rhea" id="RHEA-COMP:9945"/>
        <dbReference type="ChEBI" id="CHEBI:15378"/>
        <dbReference type="ChEBI" id="CHEBI:57783"/>
        <dbReference type="ChEBI" id="CHEBI:58349"/>
        <dbReference type="ChEBI" id="CHEBI:78776"/>
        <dbReference type="ChEBI" id="CHEBI:78827"/>
        <dbReference type="EC" id="1.1.1.100"/>
    </reaction>
</comment>
<dbReference type="InterPro" id="IPR020904">
    <property type="entry name" value="Sc_DH/Rdtase_CS"/>
</dbReference>
<dbReference type="Pfam" id="PF13561">
    <property type="entry name" value="adh_short_C2"/>
    <property type="match status" value="1"/>
</dbReference>
<keyword evidence="4 6" id="KW-0560">Oxidoreductase</keyword>
<dbReference type="InterPro" id="IPR011284">
    <property type="entry name" value="3oxo_ACP_reduc"/>
</dbReference>
<dbReference type="PRINTS" id="PR00080">
    <property type="entry name" value="SDRFAMILY"/>
</dbReference>
<evidence type="ECO:0000256" key="5">
    <source>
        <dbReference type="ARBA" id="ARBA00048508"/>
    </source>
</evidence>
<evidence type="ECO:0000256" key="6">
    <source>
        <dbReference type="RuleBase" id="RU366074"/>
    </source>
</evidence>
<dbReference type="CDD" id="cd05333">
    <property type="entry name" value="BKR_SDR_c"/>
    <property type="match status" value="1"/>
</dbReference>
<protein>
    <recommendedName>
        <fullName evidence="3 6">3-oxoacyl-[acyl-carrier-protein] reductase</fullName>
        <ecNumber evidence="3 6">1.1.1.100</ecNumber>
    </recommendedName>
</protein>
<dbReference type="NCBIfam" id="NF005559">
    <property type="entry name" value="PRK07231.1"/>
    <property type="match status" value="1"/>
</dbReference>
<evidence type="ECO:0000256" key="4">
    <source>
        <dbReference type="ARBA" id="ARBA00023002"/>
    </source>
</evidence>
<comment type="similarity">
    <text evidence="2 6">Belongs to the short-chain dehydrogenases/reductases (SDR) family.</text>
</comment>
<organism evidence="8 9">
    <name type="scientific">Candidatus Dehalogenimonas loeffleri</name>
    <dbReference type="NCBI Taxonomy" id="3127115"/>
    <lineage>
        <taxon>Bacteria</taxon>
        <taxon>Bacillati</taxon>
        <taxon>Chloroflexota</taxon>
        <taxon>Dehalococcoidia</taxon>
        <taxon>Dehalococcoidales</taxon>
        <taxon>Dehalococcoidaceae</taxon>
        <taxon>Dehalogenimonas</taxon>
    </lineage>
</organism>
<dbReference type="InterPro" id="IPR057326">
    <property type="entry name" value="KR_dom"/>
</dbReference>
<keyword evidence="6" id="KW-0276">Fatty acid metabolism</keyword>
<evidence type="ECO:0000313" key="8">
    <source>
        <dbReference type="EMBL" id="WWX24841.1"/>
    </source>
</evidence>
<name>A0ABZ2J6R5_9CHLR</name>
<comment type="subunit">
    <text evidence="6">Homotetramer.</text>
</comment>
<dbReference type="PRINTS" id="PR00081">
    <property type="entry name" value="GDHRDH"/>
</dbReference>
<keyword evidence="9" id="KW-1185">Reference proteome</keyword>
<proteinExistence type="inferred from homology"/>
<dbReference type="InterPro" id="IPR036291">
    <property type="entry name" value="NAD(P)-bd_dom_sf"/>
</dbReference>